<name>A0A835AUY0_9POAL</name>
<sequence length="75" mass="7891">MYVVTGDAFLDMCVELFYVDPLSVLSGEGVDPPDLNGLEHAGMVLIDSPDADARVECGSGGALERAEMIADFLAV</sequence>
<proteinExistence type="predicted"/>
<dbReference type="PANTHER" id="PTHR47119:SF4">
    <property type="entry name" value="C GLOBULAR STAGE ISOFORM 1"/>
    <property type="match status" value="1"/>
</dbReference>
<evidence type="ECO:0000313" key="2">
    <source>
        <dbReference type="Proteomes" id="UP000636709"/>
    </source>
</evidence>
<reference evidence="1" key="1">
    <citation type="submission" date="2020-07" db="EMBL/GenBank/DDBJ databases">
        <title>Genome sequence and genetic diversity analysis of an under-domesticated orphan crop, white fonio (Digitaria exilis).</title>
        <authorList>
            <person name="Bennetzen J.L."/>
            <person name="Chen S."/>
            <person name="Ma X."/>
            <person name="Wang X."/>
            <person name="Yssel A.E.J."/>
            <person name="Chaluvadi S.R."/>
            <person name="Johnson M."/>
            <person name="Gangashetty P."/>
            <person name="Hamidou F."/>
            <person name="Sanogo M.D."/>
            <person name="Zwaenepoel A."/>
            <person name="Wallace J."/>
            <person name="Van De Peer Y."/>
            <person name="Van Deynze A."/>
        </authorList>
    </citation>
    <scope>NUCLEOTIDE SEQUENCE</scope>
    <source>
        <tissue evidence="1">Leaves</tissue>
    </source>
</reference>
<keyword evidence="2" id="KW-1185">Reference proteome</keyword>
<comment type="caution">
    <text evidence="1">The sequence shown here is derived from an EMBL/GenBank/DDBJ whole genome shotgun (WGS) entry which is preliminary data.</text>
</comment>
<dbReference type="EMBL" id="JACEFO010002208">
    <property type="protein sequence ID" value="KAF8673341.1"/>
    <property type="molecule type" value="Genomic_DNA"/>
</dbReference>
<organism evidence="1 2">
    <name type="scientific">Digitaria exilis</name>
    <dbReference type="NCBI Taxonomy" id="1010633"/>
    <lineage>
        <taxon>Eukaryota</taxon>
        <taxon>Viridiplantae</taxon>
        <taxon>Streptophyta</taxon>
        <taxon>Embryophyta</taxon>
        <taxon>Tracheophyta</taxon>
        <taxon>Spermatophyta</taxon>
        <taxon>Magnoliopsida</taxon>
        <taxon>Liliopsida</taxon>
        <taxon>Poales</taxon>
        <taxon>Poaceae</taxon>
        <taxon>PACMAD clade</taxon>
        <taxon>Panicoideae</taxon>
        <taxon>Panicodae</taxon>
        <taxon>Paniceae</taxon>
        <taxon>Anthephorinae</taxon>
        <taxon>Digitaria</taxon>
    </lineage>
</organism>
<accession>A0A835AUY0</accession>
<protein>
    <submittedName>
        <fullName evidence="1">Uncharacterized protein</fullName>
    </submittedName>
</protein>
<dbReference type="PANTHER" id="PTHR47119">
    <property type="entry name" value="PLANT VIRAL-RESPONSE FAMILY PROTEIN"/>
    <property type="match status" value="1"/>
</dbReference>
<gene>
    <name evidence="1" type="ORF">HU200_048901</name>
</gene>
<dbReference type="Proteomes" id="UP000636709">
    <property type="component" value="Unassembled WGS sequence"/>
</dbReference>
<dbReference type="AlphaFoldDB" id="A0A835AUY0"/>
<evidence type="ECO:0000313" key="1">
    <source>
        <dbReference type="EMBL" id="KAF8673341.1"/>
    </source>
</evidence>